<evidence type="ECO:0000256" key="7">
    <source>
        <dbReference type="ARBA" id="ARBA00023136"/>
    </source>
</evidence>
<comment type="similarity">
    <text evidence="8">Belongs to the TRAP transporter small permease family.</text>
</comment>
<keyword evidence="2" id="KW-0813">Transport</keyword>
<keyword evidence="3" id="KW-1003">Cell membrane</keyword>
<dbReference type="PANTHER" id="PTHR35011:SF2">
    <property type="entry name" value="2,3-DIKETO-L-GULONATE TRAP TRANSPORTER SMALL PERMEASE PROTEIN YIAM"/>
    <property type="match status" value="1"/>
</dbReference>
<keyword evidence="5 9" id="KW-0812">Transmembrane</keyword>
<feature type="transmembrane region" description="Helical" evidence="9">
    <location>
        <begin position="128"/>
        <end position="149"/>
    </location>
</feature>
<evidence type="ECO:0000256" key="9">
    <source>
        <dbReference type="SAM" id="Phobius"/>
    </source>
</evidence>
<evidence type="ECO:0000256" key="3">
    <source>
        <dbReference type="ARBA" id="ARBA00022475"/>
    </source>
</evidence>
<name>A0A1N6PVW4_9SPIO</name>
<sequence length="171" mass="19080">MKNKLSTILFHAEEIVSALFLSVTVSVVILNVILRYGFRSGLFWVEEIATTAFIWSVFIGAAAVYKRRMHIGIDLITRLFPESFQRVIAVIIDLMMVLINGYVCYLSVLMIQSNRLKTTPVLNIPSIYVNLAITIGFGLIMLHAIGFVYQDIKLIVQAGLSSEPPAEIASE</sequence>
<dbReference type="GO" id="GO:0005886">
    <property type="term" value="C:plasma membrane"/>
    <property type="evidence" value="ECO:0007669"/>
    <property type="project" value="UniProtKB-SubCell"/>
</dbReference>
<organism evidence="11 12">
    <name type="scientific">Alkalispirochaeta americana</name>
    <dbReference type="NCBI Taxonomy" id="159291"/>
    <lineage>
        <taxon>Bacteria</taxon>
        <taxon>Pseudomonadati</taxon>
        <taxon>Spirochaetota</taxon>
        <taxon>Spirochaetia</taxon>
        <taxon>Spirochaetales</taxon>
        <taxon>Spirochaetaceae</taxon>
        <taxon>Alkalispirochaeta</taxon>
    </lineage>
</organism>
<comment type="subcellular location">
    <subcellularLocation>
        <location evidence="1">Cell inner membrane</location>
        <topology evidence="1">Multi-pass membrane protein</topology>
    </subcellularLocation>
</comment>
<keyword evidence="7 9" id="KW-0472">Membrane</keyword>
<dbReference type="STRING" id="159291.SAMN05920897_103155"/>
<dbReference type="RefSeq" id="WP_076487926.1">
    <property type="nucleotide sequence ID" value="NZ_FTMS01000003.1"/>
</dbReference>
<dbReference type="InterPro" id="IPR007387">
    <property type="entry name" value="TRAP_DctQ"/>
</dbReference>
<evidence type="ECO:0000256" key="4">
    <source>
        <dbReference type="ARBA" id="ARBA00022519"/>
    </source>
</evidence>
<accession>A0A1N6PVW4</accession>
<evidence type="ECO:0000313" key="11">
    <source>
        <dbReference type="EMBL" id="SIQ08422.1"/>
    </source>
</evidence>
<evidence type="ECO:0000256" key="2">
    <source>
        <dbReference type="ARBA" id="ARBA00022448"/>
    </source>
</evidence>
<evidence type="ECO:0000259" key="10">
    <source>
        <dbReference type="Pfam" id="PF04290"/>
    </source>
</evidence>
<dbReference type="PANTHER" id="PTHR35011">
    <property type="entry name" value="2,3-DIKETO-L-GULONATE TRAP TRANSPORTER SMALL PERMEASE PROTEIN YIAM"/>
    <property type="match status" value="1"/>
</dbReference>
<keyword evidence="6 9" id="KW-1133">Transmembrane helix</keyword>
<dbReference type="EMBL" id="FTMS01000003">
    <property type="protein sequence ID" value="SIQ08422.1"/>
    <property type="molecule type" value="Genomic_DNA"/>
</dbReference>
<dbReference type="AlphaFoldDB" id="A0A1N6PVW4"/>
<evidence type="ECO:0000313" key="12">
    <source>
        <dbReference type="Proteomes" id="UP000186400"/>
    </source>
</evidence>
<dbReference type="GO" id="GO:0022857">
    <property type="term" value="F:transmembrane transporter activity"/>
    <property type="evidence" value="ECO:0007669"/>
    <property type="project" value="TreeGrafter"/>
</dbReference>
<feature type="domain" description="Tripartite ATP-independent periplasmic transporters DctQ component" evidence="10">
    <location>
        <begin position="25"/>
        <end position="153"/>
    </location>
</feature>
<gene>
    <name evidence="11" type="ORF">SAMN05920897_103155</name>
</gene>
<feature type="transmembrane region" description="Helical" evidence="9">
    <location>
        <begin position="48"/>
        <end position="66"/>
    </location>
</feature>
<dbReference type="Proteomes" id="UP000186400">
    <property type="component" value="Unassembled WGS sequence"/>
</dbReference>
<evidence type="ECO:0000256" key="5">
    <source>
        <dbReference type="ARBA" id="ARBA00022692"/>
    </source>
</evidence>
<protein>
    <submittedName>
        <fullName evidence="11">TRAP-type C4-dicarboxylate transport system, small permease component</fullName>
    </submittedName>
</protein>
<dbReference type="OrthoDB" id="45144at2"/>
<feature type="transmembrane region" description="Helical" evidence="9">
    <location>
        <begin position="87"/>
        <end position="108"/>
    </location>
</feature>
<dbReference type="GO" id="GO:0015740">
    <property type="term" value="P:C4-dicarboxylate transport"/>
    <property type="evidence" value="ECO:0007669"/>
    <property type="project" value="TreeGrafter"/>
</dbReference>
<keyword evidence="12" id="KW-1185">Reference proteome</keyword>
<evidence type="ECO:0000256" key="6">
    <source>
        <dbReference type="ARBA" id="ARBA00022989"/>
    </source>
</evidence>
<keyword evidence="4" id="KW-0997">Cell inner membrane</keyword>
<reference evidence="11 12" key="1">
    <citation type="submission" date="2017-01" db="EMBL/GenBank/DDBJ databases">
        <authorList>
            <person name="Mah S.A."/>
            <person name="Swanson W.J."/>
            <person name="Moy G.W."/>
            <person name="Vacquier V.D."/>
        </authorList>
    </citation>
    <scope>NUCLEOTIDE SEQUENCE [LARGE SCALE GENOMIC DNA]</scope>
    <source>
        <strain evidence="11 12">ASpG1</strain>
    </source>
</reference>
<dbReference type="InterPro" id="IPR055348">
    <property type="entry name" value="DctQ"/>
</dbReference>
<evidence type="ECO:0000256" key="8">
    <source>
        <dbReference type="ARBA" id="ARBA00038436"/>
    </source>
</evidence>
<feature type="transmembrane region" description="Helical" evidence="9">
    <location>
        <begin position="12"/>
        <end position="36"/>
    </location>
</feature>
<proteinExistence type="inferred from homology"/>
<dbReference type="Pfam" id="PF04290">
    <property type="entry name" value="DctQ"/>
    <property type="match status" value="1"/>
</dbReference>
<evidence type="ECO:0000256" key="1">
    <source>
        <dbReference type="ARBA" id="ARBA00004429"/>
    </source>
</evidence>